<gene>
    <name evidence="1" type="ORF">DBT54_07255</name>
</gene>
<protein>
    <submittedName>
        <fullName evidence="1">Uncharacterized protein</fullName>
    </submittedName>
</protein>
<dbReference type="RefSeq" id="WP_070598096.1">
    <property type="nucleotide sequence ID" value="NZ_JASODG010000009.1"/>
</dbReference>
<evidence type="ECO:0000313" key="2">
    <source>
        <dbReference type="Proteomes" id="UP000251923"/>
    </source>
</evidence>
<dbReference type="EMBL" id="QMHM01000013">
    <property type="protein sequence ID" value="RAV78434.1"/>
    <property type="molecule type" value="Genomic_DNA"/>
</dbReference>
<dbReference type="Proteomes" id="UP000251923">
    <property type="component" value="Unassembled WGS sequence"/>
</dbReference>
<sequence length="81" mass="9172">MIDTDLVSQYIEERTNKIIQLYPKPSIAKVMAGQEITMLTLVLAVIGYLNDEFAIEELEEVTYMAGMPQDAFDLMEELGIL</sequence>
<name>A0A2I1L5W2_9LACT</name>
<organism evidence="1 2">
    <name type="scientific">Aerococcus urinae</name>
    <dbReference type="NCBI Taxonomy" id="1376"/>
    <lineage>
        <taxon>Bacteria</taxon>
        <taxon>Bacillati</taxon>
        <taxon>Bacillota</taxon>
        <taxon>Bacilli</taxon>
        <taxon>Lactobacillales</taxon>
        <taxon>Aerococcaceae</taxon>
        <taxon>Aerococcus</taxon>
    </lineage>
</organism>
<reference evidence="1 2" key="1">
    <citation type="submission" date="2018-04" db="EMBL/GenBank/DDBJ databases">
        <title>Aerococcus urinae genomes.</title>
        <authorList>
            <person name="Hilt E."/>
            <person name="Gilbert N.M."/>
            <person name="Thomas-White K."/>
            <person name="Putonti C."/>
            <person name="Lewis A.L."/>
            <person name="Visck K.L."/>
            <person name="Wolfe A.J."/>
        </authorList>
    </citation>
    <scope>NUCLEOTIDE SEQUENCE [LARGE SCALE GENOMIC DNA]</scope>
    <source>
        <strain evidence="1 2">UMB7480</strain>
    </source>
</reference>
<evidence type="ECO:0000313" key="1">
    <source>
        <dbReference type="EMBL" id="RAV78434.1"/>
    </source>
</evidence>
<dbReference type="GeneID" id="86971088"/>
<proteinExistence type="predicted"/>
<comment type="caution">
    <text evidence="1">The sequence shown here is derived from an EMBL/GenBank/DDBJ whole genome shotgun (WGS) entry which is preliminary data.</text>
</comment>
<dbReference type="AlphaFoldDB" id="A0A2I1L5W2"/>
<accession>A0A2I1L5W2</accession>